<dbReference type="InterPro" id="IPR003593">
    <property type="entry name" value="AAA+_ATPase"/>
</dbReference>
<dbReference type="SUPFAM" id="SSF52540">
    <property type="entry name" value="P-loop containing nucleoside triphosphate hydrolases"/>
    <property type="match status" value="1"/>
</dbReference>
<name>A0AAV9HXT2_9PEZI</name>
<keyword evidence="8 11" id="KW-0472">Membrane</keyword>
<comment type="caution">
    <text evidence="14">The sequence shown here is derived from an EMBL/GenBank/DDBJ whole genome shotgun (WGS) entry which is preliminary data.</text>
</comment>
<comment type="similarity">
    <text evidence="9">Belongs to the ABC transporter superfamily. ABCB family. Heavy Metal importer (TC 3.A.1.210) subfamily.</text>
</comment>
<dbReference type="InterPro" id="IPR027417">
    <property type="entry name" value="P-loop_NTPase"/>
</dbReference>
<dbReference type="GO" id="GO:0140359">
    <property type="term" value="F:ABC-type transporter activity"/>
    <property type="evidence" value="ECO:0007669"/>
    <property type="project" value="InterPro"/>
</dbReference>
<dbReference type="Gene3D" id="3.40.50.300">
    <property type="entry name" value="P-loop containing nucleotide triphosphate hydrolases"/>
    <property type="match status" value="1"/>
</dbReference>
<evidence type="ECO:0000256" key="2">
    <source>
        <dbReference type="ARBA" id="ARBA00022448"/>
    </source>
</evidence>
<evidence type="ECO:0000256" key="6">
    <source>
        <dbReference type="ARBA" id="ARBA00022946"/>
    </source>
</evidence>
<dbReference type="AlphaFoldDB" id="A0AAV9HXT2"/>
<comment type="subcellular location">
    <subcellularLocation>
        <location evidence="1">Membrane</location>
        <topology evidence="1">Multi-pass membrane protein</topology>
    </subcellularLocation>
</comment>
<feature type="transmembrane region" description="Helical" evidence="11">
    <location>
        <begin position="330"/>
        <end position="349"/>
    </location>
</feature>
<feature type="region of interest" description="Disordered" evidence="10">
    <location>
        <begin position="115"/>
        <end position="142"/>
    </location>
</feature>
<gene>
    <name evidence="14" type="ORF">QBC42DRAFT_320057</name>
</gene>
<dbReference type="Gene3D" id="1.20.1560.10">
    <property type="entry name" value="ABC transporter type 1, transmembrane domain"/>
    <property type="match status" value="1"/>
</dbReference>
<keyword evidence="5" id="KW-0067">ATP-binding</keyword>
<evidence type="ECO:0000256" key="5">
    <source>
        <dbReference type="ARBA" id="ARBA00022840"/>
    </source>
</evidence>
<evidence type="ECO:0000259" key="12">
    <source>
        <dbReference type="PROSITE" id="PS50893"/>
    </source>
</evidence>
<keyword evidence="4" id="KW-0547">Nucleotide-binding</keyword>
<evidence type="ECO:0000313" key="15">
    <source>
        <dbReference type="Proteomes" id="UP001321749"/>
    </source>
</evidence>
<evidence type="ECO:0000313" key="14">
    <source>
        <dbReference type="EMBL" id="KAK4464484.1"/>
    </source>
</evidence>
<evidence type="ECO:0000256" key="3">
    <source>
        <dbReference type="ARBA" id="ARBA00022692"/>
    </source>
</evidence>
<reference evidence="14" key="2">
    <citation type="submission" date="2023-06" db="EMBL/GenBank/DDBJ databases">
        <authorList>
            <consortium name="Lawrence Berkeley National Laboratory"/>
            <person name="Mondo S.J."/>
            <person name="Hensen N."/>
            <person name="Bonometti L."/>
            <person name="Westerberg I."/>
            <person name="Brannstrom I.O."/>
            <person name="Guillou S."/>
            <person name="Cros-Aarteil S."/>
            <person name="Calhoun S."/>
            <person name="Haridas S."/>
            <person name="Kuo A."/>
            <person name="Pangilinan J."/>
            <person name="Riley R."/>
            <person name="Labutti K."/>
            <person name="Andreopoulos B."/>
            <person name="Lipzen A."/>
            <person name="Chen C."/>
            <person name="Yanf M."/>
            <person name="Daum C."/>
            <person name="Ng V."/>
            <person name="Clum A."/>
            <person name="Steindorff A."/>
            <person name="Ohm R."/>
            <person name="Martin F."/>
            <person name="Silar P."/>
            <person name="Natvig D."/>
            <person name="Lalanne C."/>
            <person name="Gautier V."/>
            <person name="Ament-Velasquez S.L."/>
            <person name="Kruys A."/>
            <person name="Hutchinson M.I."/>
            <person name="Powell A.J."/>
            <person name="Barry K."/>
            <person name="Miller A.N."/>
            <person name="Grigoriev I.V."/>
            <person name="Debuchy R."/>
            <person name="Gladieux P."/>
            <person name="Thoren M.H."/>
            <person name="Johannesson H."/>
        </authorList>
    </citation>
    <scope>NUCLEOTIDE SEQUENCE</scope>
    <source>
        <strain evidence="14">PSN324</strain>
    </source>
</reference>
<feature type="domain" description="ABC transmembrane type-1" evidence="13">
    <location>
        <begin position="191"/>
        <end position="473"/>
    </location>
</feature>
<dbReference type="SMART" id="SM00382">
    <property type="entry name" value="AAA"/>
    <property type="match status" value="1"/>
</dbReference>
<keyword evidence="3 11" id="KW-0812">Transmembrane</keyword>
<dbReference type="GO" id="GO:0005524">
    <property type="term" value="F:ATP binding"/>
    <property type="evidence" value="ECO:0007669"/>
    <property type="project" value="UniProtKB-KW"/>
</dbReference>
<dbReference type="Pfam" id="PF00005">
    <property type="entry name" value="ABC_tran"/>
    <property type="match status" value="1"/>
</dbReference>
<evidence type="ECO:0000256" key="11">
    <source>
        <dbReference type="SAM" id="Phobius"/>
    </source>
</evidence>
<dbReference type="PANTHER" id="PTHR24221:SF651">
    <property type="entry name" value="HEAVY METAL TOLERANCE PROTEIN"/>
    <property type="match status" value="1"/>
</dbReference>
<dbReference type="InterPro" id="IPR011527">
    <property type="entry name" value="ABC1_TM_dom"/>
</dbReference>
<dbReference type="PANTHER" id="PTHR24221">
    <property type="entry name" value="ATP-BINDING CASSETTE SUB-FAMILY B"/>
    <property type="match status" value="1"/>
</dbReference>
<proteinExistence type="inferred from homology"/>
<dbReference type="InterPro" id="IPR039421">
    <property type="entry name" value="Type_1_exporter"/>
</dbReference>
<keyword evidence="14" id="KW-0378">Hydrolase</keyword>
<dbReference type="CDD" id="cd18583">
    <property type="entry name" value="ABC_6TM_HMT1"/>
    <property type="match status" value="1"/>
</dbReference>
<evidence type="ECO:0000256" key="1">
    <source>
        <dbReference type="ARBA" id="ARBA00004141"/>
    </source>
</evidence>
<dbReference type="PROSITE" id="PS50929">
    <property type="entry name" value="ABC_TM1F"/>
    <property type="match status" value="1"/>
</dbReference>
<reference evidence="14" key="1">
    <citation type="journal article" date="2023" name="Mol. Phylogenet. Evol.">
        <title>Genome-scale phylogeny and comparative genomics of the fungal order Sordariales.</title>
        <authorList>
            <person name="Hensen N."/>
            <person name="Bonometti L."/>
            <person name="Westerberg I."/>
            <person name="Brannstrom I.O."/>
            <person name="Guillou S."/>
            <person name="Cros-Aarteil S."/>
            <person name="Calhoun S."/>
            <person name="Haridas S."/>
            <person name="Kuo A."/>
            <person name="Mondo S."/>
            <person name="Pangilinan J."/>
            <person name="Riley R."/>
            <person name="LaButti K."/>
            <person name="Andreopoulos B."/>
            <person name="Lipzen A."/>
            <person name="Chen C."/>
            <person name="Yan M."/>
            <person name="Daum C."/>
            <person name="Ng V."/>
            <person name="Clum A."/>
            <person name="Steindorff A."/>
            <person name="Ohm R.A."/>
            <person name="Martin F."/>
            <person name="Silar P."/>
            <person name="Natvig D.O."/>
            <person name="Lalanne C."/>
            <person name="Gautier V."/>
            <person name="Ament-Velasquez S.L."/>
            <person name="Kruys A."/>
            <person name="Hutchinson M.I."/>
            <person name="Powell A.J."/>
            <person name="Barry K."/>
            <person name="Miller A.N."/>
            <person name="Grigoriev I.V."/>
            <person name="Debuchy R."/>
            <person name="Gladieux P."/>
            <person name="Hiltunen Thoren M."/>
            <person name="Johannesson H."/>
        </authorList>
    </citation>
    <scope>NUCLEOTIDE SEQUENCE</scope>
    <source>
        <strain evidence="14">PSN324</strain>
    </source>
</reference>
<keyword evidence="2" id="KW-0813">Transport</keyword>
<dbReference type="EMBL" id="MU864948">
    <property type="protein sequence ID" value="KAK4464484.1"/>
    <property type="molecule type" value="Genomic_DNA"/>
</dbReference>
<evidence type="ECO:0000256" key="7">
    <source>
        <dbReference type="ARBA" id="ARBA00022989"/>
    </source>
</evidence>
<dbReference type="CDD" id="cd03253">
    <property type="entry name" value="ABCC_ATM1_transporter"/>
    <property type="match status" value="1"/>
</dbReference>
<evidence type="ECO:0000256" key="10">
    <source>
        <dbReference type="SAM" id="MobiDB-lite"/>
    </source>
</evidence>
<feature type="domain" description="ABC transporter" evidence="12">
    <location>
        <begin position="507"/>
        <end position="741"/>
    </location>
</feature>
<organism evidence="14 15">
    <name type="scientific">Cladorrhinum samala</name>
    <dbReference type="NCBI Taxonomy" id="585594"/>
    <lineage>
        <taxon>Eukaryota</taxon>
        <taxon>Fungi</taxon>
        <taxon>Dikarya</taxon>
        <taxon>Ascomycota</taxon>
        <taxon>Pezizomycotina</taxon>
        <taxon>Sordariomycetes</taxon>
        <taxon>Sordariomycetidae</taxon>
        <taxon>Sordariales</taxon>
        <taxon>Podosporaceae</taxon>
        <taxon>Cladorrhinum</taxon>
    </lineage>
</organism>
<dbReference type="Pfam" id="PF00664">
    <property type="entry name" value="ABC_membrane"/>
    <property type="match status" value="1"/>
</dbReference>
<dbReference type="Proteomes" id="UP001321749">
    <property type="component" value="Unassembled WGS sequence"/>
</dbReference>
<dbReference type="InterPro" id="IPR003439">
    <property type="entry name" value="ABC_transporter-like_ATP-bd"/>
</dbReference>
<feature type="transmembrane region" description="Helical" evidence="11">
    <location>
        <begin position="7"/>
        <end position="28"/>
    </location>
</feature>
<dbReference type="PROSITE" id="PS50893">
    <property type="entry name" value="ABC_TRANSPORTER_2"/>
    <property type="match status" value="1"/>
</dbReference>
<dbReference type="GO" id="GO:0000041">
    <property type="term" value="P:transition metal ion transport"/>
    <property type="evidence" value="ECO:0007669"/>
    <property type="project" value="UniProtKB-ARBA"/>
</dbReference>
<feature type="transmembrane region" description="Helical" evidence="11">
    <location>
        <begin position="88"/>
        <end position="107"/>
    </location>
</feature>
<dbReference type="PROSITE" id="PS00211">
    <property type="entry name" value="ABC_TRANSPORTER_1"/>
    <property type="match status" value="1"/>
</dbReference>
<evidence type="ECO:0000259" key="13">
    <source>
        <dbReference type="PROSITE" id="PS50929"/>
    </source>
</evidence>
<dbReference type="GO" id="GO:0005774">
    <property type="term" value="C:vacuolar membrane"/>
    <property type="evidence" value="ECO:0007669"/>
    <property type="project" value="TreeGrafter"/>
</dbReference>
<keyword evidence="7 11" id="KW-1133">Transmembrane helix</keyword>
<dbReference type="GO" id="GO:0016887">
    <property type="term" value="F:ATP hydrolysis activity"/>
    <property type="evidence" value="ECO:0007669"/>
    <property type="project" value="InterPro"/>
</dbReference>
<sequence>MDKLLSAYPISLCVTYLASVLGAGAFFVAGLFPDADEPYSPGIWNATAWIMGLGFECALLALSFGGLLDAEPSKSPTRTWTPIDTIQLMLAIVRILALSGMTIIYWLPRTLETGTPESTATPDETESLLPGNGEGSSSGYGATRDRLLKGPSSIRPGDAQTTDWTDYVAGFAKLFPFLWPSDSRALQIRAAFCFVLLICQRVVNILVPHQAGVLVGQLGPGKMPHWQLLSYVLLRGLQGQQGVIGSFRAILWIPISQSTYRRLTSAAFEHVLWLSLDFHLNKRIGEVMSALSKGSALNTFLDGFAFQLVPMVADLWISAIYFIIEFDFFYALVVISVTWIYLYVTIYMAKYRGRARREMTNRERDMEASKTDALMSYETVHHNSAVPSEMSRFDRLVSIFQRAEYKVFLSLNLLNALQNGVFTVGILILCYIDAFQISRHQVEVAKFVTLLTYLAQLQAPLSFFGSFYTQVQNNLVDAERMLDLFKEEPTIVDSEDAKPLDKCEGKITVEDVHFAYHTRKPALKGISFEVLPGTSTAVVGESGSGKSTLFKLLFRFYDVNSGSIKMDGVDLRKITVASHRSHFGIVPQDTILFNDTIMYNLLYSRPGATEEEVHAACKAASIHERIMAFPAGYETSVGDRGLKLSGGEKQRISIARTFLRSPQILLLDEATASLDSTTERQIQEALELVSKGRTTITIAHRLSTITKADQIIVLHEGSIVEKGTHAELLKLGGRYSKMWDQQTKKSKATA</sequence>
<dbReference type="SUPFAM" id="SSF90123">
    <property type="entry name" value="ABC transporter transmembrane region"/>
    <property type="match status" value="1"/>
</dbReference>
<protein>
    <submittedName>
        <fullName evidence="14">P-loop containing nucleoside triphosphate hydrolase protein</fullName>
    </submittedName>
</protein>
<feature type="transmembrane region" description="Helical" evidence="11">
    <location>
        <begin position="48"/>
        <end position="68"/>
    </location>
</feature>
<accession>A0AAV9HXT2</accession>
<evidence type="ECO:0000256" key="9">
    <source>
        <dbReference type="ARBA" id="ARBA00024363"/>
    </source>
</evidence>
<evidence type="ECO:0000256" key="8">
    <source>
        <dbReference type="ARBA" id="ARBA00023136"/>
    </source>
</evidence>
<keyword evidence="15" id="KW-1185">Reference proteome</keyword>
<dbReference type="InterPro" id="IPR036640">
    <property type="entry name" value="ABC1_TM_sf"/>
</dbReference>
<keyword evidence="6" id="KW-0809">Transit peptide</keyword>
<dbReference type="InterPro" id="IPR017871">
    <property type="entry name" value="ABC_transporter-like_CS"/>
</dbReference>
<dbReference type="FunFam" id="3.40.50.300:FF:000186">
    <property type="entry name" value="ATP-binding cassette sub-family B member 7, mitochondrial"/>
    <property type="match status" value="1"/>
</dbReference>
<evidence type="ECO:0000256" key="4">
    <source>
        <dbReference type="ARBA" id="ARBA00022741"/>
    </source>
</evidence>